<accession>A0AAV5UE76</accession>
<evidence type="ECO:0000256" key="3">
    <source>
        <dbReference type="ARBA" id="ARBA00023163"/>
    </source>
</evidence>
<dbReference type="GO" id="GO:0051239">
    <property type="term" value="P:regulation of multicellular organismal process"/>
    <property type="evidence" value="ECO:0007669"/>
    <property type="project" value="UniProtKB-ARBA"/>
</dbReference>
<dbReference type="InterPro" id="IPR036578">
    <property type="entry name" value="SMAD_MH1_sf"/>
</dbReference>
<feature type="compositionally biased region" description="Pro residues" evidence="5">
    <location>
        <begin position="425"/>
        <end position="442"/>
    </location>
</feature>
<comment type="caution">
    <text evidence="7">The sequence shown here is derived from an EMBL/GenBank/DDBJ whole genome shotgun (WGS) entry which is preliminary data.</text>
</comment>
<dbReference type="GO" id="GO:0000981">
    <property type="term" value="F:DNA-binding transcription factor activity, RNA polymerase II-specific"/>
    <property type="evidence" value="ECO:0007669"/>
    <property type="project" value="TreeGrafter"/>
</dbReference>
<dbReference type="GO" id="GO:0009653">
    <property type="term" value="P:anatomical structure morphogenesis"/>
    <property type="evidence" value="ECO:0007669"/>
    <property type="project" value="TreeGrafter"/>
</dbReference>
<dbReference type="SUPFAM" id="SSF56366">
    <property type="entry name" value="SMAD MH1 domain"/>
    <property type="match status" value="1"/>
</dbReference>
<reference evidence="7" key="1">
    <citation type="submission" date="2023-10" db="EMBL/GenBank/DDBJ databases">
        <title>Genome assembly of Pristionchus species.</title>
        <authorList>
            <person name="Yoshida K."/>
            <person name="Sommer R.J."/>
        </authorList>
    </citation>
    <scope>NUCLEOTIDE SEQUENCE</scope>
    <source>
        <strain evidence="7">RS0144</strain>
    </source>
</reference>
<dbReference type="GO" id="GO:0071144">
    <property type="term" value="C:heteromeric SMAD protein complex"/>
    <property type="evidence" value="ECO:0007669"/>
    <property type="project" value="TreeGrafter"/>
</dbReference>
<dbReference type="SMART" id="SM00523">
    <property type="entry name" value="DWA"/>
    <property type="match status" value="1"/>
</dbReference>
<protein>
    <recommendedName>
        <fullName evidence="6">MH1 domain-containing protein</fullName>
    </recommendedName>
</protein>
<feature type="compositionally biased region" description="Low complexity" evidence="5">
    <location>
        <begin position="409"/>
        <end position="424"/>
    </location>
</feature>
<evidence type="ECO:0000259" key="6">
    <source>
        <dbReference type="PROSITE" id="PS51075"/>
    </source>
</evidence>
<feature type="region of interest" description="Disordered" evidence="5">
    <location>
        <begin position="604"/>
        <end position="630"/>
    </location>
</feature>
<dbReference type="InterPro" id="IPR003619">
    <property type="entry name" value="MAD_homology1_Dwarfin-type"/>
</dbReference>
<keyword evidence="2" id="KW-0805">Transcription regulation</keyword>
<dbReference type="EMBL" id="BTSX01000006">
    <property type="protein sequence ID" value="GMT05182.1"/>
    <property type="molecule type" value="Genomic_DNA"/>
</dbReference>
<feature type="region of interest" description="Disordered" evidence="5">
    <location>
        <begin position="462"/>
        <end position="590"/>
    </location>
</feature>
<organism evidence="7 8">
    <name type="scientific">Pristionchus entomophagus</name>
    <dbReference type="NCBI Taxonomy" id="358040"/>
    <lineage>
        <taxon>Eukaryota</taxon>
        <taxon>Metazoa</taxon>
        <taxon>Ecdysozoa</taxon>
        <taxon>Nematoda</taxon>
        <taxon>Chromadorea</taxon>
        <taxon>Rhabditida</taxon>
        <taxon>Rhabditina</taxon>
        <taxon>Diplogasteromorpha</taxon>
        <taxon>Diplogasteroidea</taxon>
        <taxon>Neodiplogasteridae</taxon>
        <taxon>Pristionchus</taxon>
    </lineage>
</organism>
<name>A0AAV5UE76_9BILA</name>
<gene>
    <name evidence="7" type="ORF">PENTCL1PPCAC_27356</name>
</gene>
<dbReference type="InterPro" id="IPR013019">
    <property type="entry name" value="MAD_homology_MH1"/>
</dbReference>
<feature type="non-terminal residue" evidence="7">
    <location>
        <position position="1"/>
    </location>
</feature>
<comment type="subcellular location">
    <subcellularLocation>
        <location evidence="1">Nucleus</location>
    </subcellularLocation>
</comment>
<dbReference type="PROSITE" id="PS51075">
    <property type="entry name" value="MH1"/>
    <property type="match status" value="1"/>
</dbReference>
<keyword evidence="3" id="KW-0804">Transcription</keyword>
<dbReference type="GO" id="GO:0070411">
    <property type="term" value="F:I-SMAD binding"/>
    <property type="evidence" value="ECO:0007669"/>
    <property type="project" value="TreeGrafter"/>
</dbReference>
<dbReference type="GO" id="GO:0060395">
    <property type="term" value="P:SMAD protein signal transduction"/>
    <property type="evidence" value="ECO:0007669"/>
    <property type="project" value="TreeGrafter"/>
</dbReference>
<feature type="compositionally biased region" description="Low complexity" evidence="5">
    <location>
        <begin position="567"/>
        <end position="580"/>
    </location>
</feature>
<proteinExistence type="predicted"/>
<evidence type="ECO:0000256" key="2">
    <source>
        <dbReference type="ARBA" id="ARBA00023015"/>
    </source>
</evidence>
<dbReference type="GO" id="GO:0030154">
    <property type="term" value="P:cell differentiation"/>
    <property type="evidence" value="ECO:0007669"/>
    <property type="project" value="TreeGrafter"/>
</dbReference>
<feature type="compositionally biased region" description="Low complexity" evidence="5">
    <location>
        <begin position="264"/>
        <end position="288"/>
    </location>
</feature>
<evidence type="ECO:0000256" key="4">
    <source>
        <dbReference type="ARBA" id="ARBA00023242"/>
    </source>
</evidence>
<dbReference type="PANTHER" id="PTHR13703">
    <property type="entry name" value="SMAD"/>
    <property type="match status" value="1"/>
</dbReference>
<dbReference type="InterPro" id="IPR013790">
    <property type="entry name" value="Dwarfin"/>
</dbReference>
<evidence type="ECO:0000256" key="5">
    <source>
        <dbReference type="SAM" id="MobiDB-lite"/>
    </source>
</evidence>
<feature type="region of interest" description="Disordered" evidence="5">
    <location>
        <begin position="392"/>
        <end position="444"/>
    </location>
</feature>
<feature type="domain" description="MH1" evidence="6">
    <location>
        <begin position="1"/>
        <end position="106"/>
    </location>
</feature>
<sequence>GDDTGPCVIVEKTLDGRLQVAGKKGFPHVIYCKIFRFKETHKNELKSLPCCAAGFDNMSVQAQDAMAPLPAAGSQQMGGMKGMDGQKLPVCVNPYHYKIVPSTESNQQIHLNSLNVSPDGIRGRKLSDFNKDIMDMDRITPSSSLTNNFMPVTPAQLSTPQLLQQLLPGQPHLFTTEFVSAAVDKAKLPASAGNELQQLRVIQQMISLDPSQAPRLRTQFIQNQQRLAAMKTQQPLAVSISPSSPQNLERPPRIHAPLPSPNQSAVAVPAAPATPATPAVASTSSAAADTEMEEFPPSEEEYSEWETLMLEHHAHILLVWIQEGIRLIALDPPRYMPRKRGNGMVQWYAKYMEDSTHRRTNVFDPVDTRLVPEEGRRGYLERHFTKEKLSYEWPSLPTTPNSEPELIWEEPGPSSRPSVSEPRPISQPPVPEPAPNSQPPVPLLSNGALKKAQAVAQARAEMTAAAAATGNGPPVKKARIENGDDVGSSGEGNSLSWRLEERPRPPSTPIDVVGMDDAVSSSTSSLLPKAPPDSTTTQPSEQQQPNGGDQLQPQPQQHPLQPPQPPLQLQLVQQPQQQHPAAPTSMEELQATLAALQQELRNIATAQLRSQQQQGHPNAQKQPQPNGGNP</sequence>
<feature type="region of interest" description="Disordered" evidence="5">
    <location>
        <begin position="232"/>
        <end position="300"/>
    </location>
</feature>
<keyword evidence="4" id="KW-0539">Nucleus</keyword>
<dbReference type="GO" id="GO:0000978">
    <property type="term" value="F:RNA polymerase II cis-regulatory region sequence-specific DNA binding"/>
    <property type="evidence" value="ECO:0007669"/>
    <property type="project" value="TreeGrafter"/>
</dbReference>
<dbReference type="AlphaFoldDB" id="A0AAV5UE76"/>
<feature type="compositionally biased region" description="Low complexity" evidence="5">
    <location>
        <begin position="532"/>
        <end position="559"/>
    </location>
</feature>
<evidence type="ECO:0000313" key="7">
    <source>
        <dbReference type="EMBL" id="GMT05182.1"/>
    </source>
</evidence>
<dbReference type="Gene3D" id="3.90.520.10">
    <property type="entry name" value="SMAD MH1 domain"/>
    <property type="match status" value="1"/>
</dbReference>
<evidence type="ECO:0000313" key="8">
    <source>
        <dbReference type="Proteomes" id="UP001432027"/>
    </source>
</evidence>
<dbReference type="Pfam" id="PF03165">
    <property type="entry name" value="MH1"/>
    <property type="match status" value="1"/>
</dbReference>
<dbReference type="GO" id="GO:0030509">
    <property type="term" value="P:BMP signaling pathway"/>
    <property type="evidence" value="ECO:0007669"/>
    <property type="project" value="TreeGrafter"/>
</dbReference>
<feature type="compositionally biased region" description="Polar residues" evidence="5">
    <location>
        <begin position="232"/>
        <end position="247"/>
    </location>
</feature>
<keyword evidence="8" id="KW-1185">Reference proteome</keyword>
<evidence type="ECO:0000256" key="1">
    <source>
        <dbReference type="ARBA" id="ARBA00004123"/>
    </source>
</evidence>
<feature type="compositionally biased region" description="Acidic residues" evidence="5">
    <location>
        <begin position="290"/>
        <end position="300"/>
    </location>
</feature>
<dbReference type="PANTHER" id="PTHR13703:SF62">
    <property type="entry name" value="SMAD PROTEIN DAF-3"/>
    <property type="match status" value="1"/>
</dbReference>
<dbReference type="Proteomes" id="UP001432027">
    <property type="component" value="Unassembled WGS sequence"/>
</dbReference>